<dbReference type="EMBL" id="JBHULB010000005">
    <property type="protein sequence ID" value="MFD2585578.1"/>
    <property type="molecule type" value="Genomic_DNA"/>
</dbReference>
<gene>
    <name evidence="1" type="ORF">ACFSQJ_01475</name>
</gene>
<evidence type="ECO:0000313" key="2">
    <source>
        <dbReference type="Proteomes" id="UP001597526"/>
    </source>
</evidence>
<keyword evidence="2" id="KW-1185">Reference proteome</keyword>
<sequence length="656" mass="74981">MYLTNYSFKTLIFRVLFSVFFCYIATAQENKRYQGTLSVGKYKGDADYSYKIIDGDTLLDGNFSLKKANLDALLQKQDYSFDFSGSFQNNYPNGDWKFQFGEFQSNNESQVIDYQYRVAISGVQEEASGTILRGKPDGSWAYTVNQIVDSKIAQTLFKSSIEFDKGIPQKSFRIENDSLVLAGRFLRNGLAHDEWSLYDSFGLGASENWTFSNGLLKQITLEVDGTSKTTKIYGAYSGNTKIINLDEKYIQALKAYLFASSDQENEVGGKMKQLLAQNAGYYKKIDTILSALGESAFLPEFKVKVPYFQLTAQESEQLKSVLENYTKADEISALFLKDTQLNILRLSDENAAFHYEITKKIEKEFLRPLGRILHYHHQGVLEFAPMPQVIQKLWPAGKPSTTIEAIINLDSLNKKRSFSLDDKEQFNFSGNNLASLVQISNYAAKSLNAIKRTLDKRLTKDRRQQELIGIEEQLIVKQQELHSLIDSVASTNMSLSYKRALDTLKKHADNALSSYASMKETEAKLAKARELSSCFDELNVLAINITNLPEQEQLIKEKYKDRIWNPFMANLMDEEVKKRITSAYKKVLIPYFLTQAQTEFDCQKVKTLNNSMKETYQRMLELRVENTSKLERKLRKETDPSKVLSLFGLQSLTEEH</sequence>
<protein>
    <submittedName>
        <fullName evidence="1">Uncharacterized protein</fullName>
    </submittedName>
</protein>
<evidence type="ECO:0000313" key="1">
    <source>
        <dbReference type="EMBL" id="MFD2585578.1"/>
    </source>
</evidence>
<reference evidence="2" key="1">
    <citation type="journal article" date="2019" name="Int. J. Syst. Evol. Microbiol.">
        <title>The Global Catalogue of Microorganisms (GCM) 10K type strain sequencing project: providing services to taxonomists for standard genome sequencing and annotation.</title>
        <authorList>
            <consortium name="The Broad Institute Genomics Platform"/>
            <consortium name="The Broad Institute Genome Sequencing Center for Infectious Disease"/>
            <person name="Wu L."/>
            <person name="Ma J."/>
        </authorList>
    </citation>
    <scope>NUCLEOTIDE SEQUENCE [LARGE SCALE GENOMIC DNA]</scope>
    <source>
        <strain evidence="2">KCTC 52368</strain>
    </source>
</reference>
<dbReference type="RefSeq" id="WP_377764985.1">
    <property type="nucleotide sequence ID" value="NZ_JBHULB010000005.1"/>
</dbReference>
<name>A0ABW5MTS4_9FLAO</name>
<dbReference type="Proteomes" id="UP001597526">
    <property type="component" value="Unassembled WGS sequence"/>
</dbReference>
<organism evidence="1 2">
    <name type="scientific">Croceitalea marina</name>
    <dbReference type="NCBI Taxonomy" id="1775166"/>
    <lineage>
        <taxon>Bacteria</taxon>
        <taxon>Pseudomonadati</taxon>
        <taxon>Bacteroidota</taxon>
        <taxon>Flavobacteriia</taxon>
        <taxon>Flavobacteriales</taxon>
        <taxon>Flavobacteriaceae</taxon>
        <taxon>Croceitalea</taxon>
    </lineage>
</organism>
<comment type="caution">
    <text evidence="1">The sequence shown here is derived from an EMBL/GenBank/DDBJ whole genome shotgun (WGS) entry which is preliminary data.</text>
</comment>
<proteinExistence type="predicted"/>
<accession>A0ABW5MTS4</accession>